<dbReference type="GO" id="GO:0003682">
    <property type="term" value="F:chromatin binding"/>
    <property type="evidence" value="ECO:0007669"/>
    <property type="project" value="TreeGrafter"/>
</dbReference>
<sequence>MIPEPTASAATRASKQRKNSHDEANSSAAVNQSEDESGNENRQKSARRRKRAHTGSENVKRKRAKASGSSRAGGSEHVEAVTLFQVLTVGRSAVQTVIDDWIEAYQKDETLLSSISSASSSNARDAKDNVEYPLIQSGPEGRWFSSEFCDFMSVLVSQCQHSYLMNTLISLLTELSDSLVRAFRHTCTLAAVKLLSSLVAVAMSLSVGIENSQKLYEVQERKTRQRGNVQQERIEKKVTELQGKRAEIESMMDILFKEFS</sequence>
<evidence type="ECO:0000313" key="5">
    <source>
        <dbReference type="Proteomes" id="UP001335648"/>
    </source>
</evidence>
<comment type="similarity">
    <text evidence="1">Belongs to the SCC3 family.</text>
</comment>
<dbReference type="Proteomes" id="UP001335648">
    <property type="component" value="Unassembled WGS sequence"/>
</dbReference>
<reference evidence="4 5" key="1">
    <citation type="journal article" date="2023" name="Mol. Biol. Evol.">
        <title>Genomics of Secondarily Temperate Adaptation in the Only Non-Antarctic Icefish.</title>
        <authorList>
            <person name="Rivera-Colon A.G."/>
            <person name="Rayamajhi N."/>
            <person name="Minhas B.F."/>
            <person name="Madrigal G."/>
            <person name="Bilyk K.T."/>
            <person name="Yoon V."/>
            <person name="Hune M."/>
            <person name="Gregory S."/>
            <person name="Cheng C.H.C."/>
            <person name="Catchen J.M."/>
        </authorList>
    </citation>
    <scope>NUCLEOTIDE SEQUENCE [LARGE SCALE GENOMIC DNA]</scope>
    <source>
        <strain evidence="4">JC2023a</strain>
    </source>
</reference>
<dbReference type="PANTHER" id="PTHR11199:SF2">
    <property type="entry name" value="COHESIN SUBUNIT SA"/>
    <property type="match status" value="1"/>
</dbReference>
<dbReference type="GO" id="GO:0005634">
    <property type="term" value="C:nucleus"/>
    <property type="evidence" value="ECO:0007669"/>
    <property type="project" value="TreeGrafter"/>
</dbReference>
<dbReference type="GO" id="GO:0008278">
    <property type="term" value="C:cohesin complex"/>
    <property type="evidence" value="ECO:0007669"/>
    <property type="project" value="TreeGrafter"/>
</dbReference>
<dbReference type="Pfam" id="PF08514">
    <property type="entry name" value="STAG"/>
    <property type="match status" value="1"/>
</dbReference>
<dbReference type="InterPro" id="IPR013721">
    <property type="entry name" value="STAG"/>
</dbReference>
<evidence type="ECO:0000313" key="4">
    <source>
        <dbReference type="EMBL" id="KAK5890220.1"/>
    </source>
</evidence>
<feature type="region of interest" description="Disordered" evidence="2">
    <location>
        <begin position="1"/>
        <end position="74"/>
    </location>
</feature>
<name>A0AAN8BU52_9TELE</name>
<evidence type="ECO:0000256" key="1">
    <source>
        <dbReference type="ARBA" id="ARBA00005486"/>
    </source>
</evidence>
<proteinExistence type="inferred from homology"/>
<dbReference type="GO" id="GO:0000785">
    <property type="term" value="C:chromatin"/>
    <property type="evidence" value="ECO:0007669"/>
    <property type="project" value="TreeGrafter"/>
</dbReference>
<dbReference type="GO" id="GO:0007062">
    <property type="term" value="P:sister chromatid cohesion"/>
    <property type="evidence" value="ECO:0007669"/>
    <property type="project" value="TreeGrafter"/>
</dbReference>
<keyword evidence="5" id="KW-1185">Reference proteome</keyword>
<evidence type="ECO:0000259" key="3">
    <source>
        <dbReference type="Pfam" id="PF08514"/>
    </source>
</evidence>
<dbReference type="PANTHER" id="PTHR11199">
    <property type="entry name" value="STROMAL ANTIGEN"/>
    <property type="match status" value="1"/>
</dbReference>
<evidence type="ECO:0000256" key="2">
    <source>
        <dbReference type="SAM" id="MobiDB-lite"/>
    </source>
</evidence>
<comment type="caution">
    <text evidence="4">The sequence shown here is derived from an EMBL/GenBank/DDBJ whole genome shotgun (WGS) entry which is preliminary data.</text>
</comment>
<gene>
    <name evidence="4" type="ORF">CesoFtcFv8_013765</name>
</gene>
<dbReference type="EMBL" id="JAULUE010002056">
    <property type="protein sequence ID" value="KAK5890220.1"/>
    <property type="molecule type" value="Genomic_DNA"/>
</dbReference>
<organism evidence="4 5">
    <name type="scientific">Champsocephalus esox</name>
    <name type="common">pike icefish</name>
    <dbReference type="NCBI Taxonomy" id="159716"/>
    <lineage>
        <taxon>Eukaryota</taxon>
        <taxon>Metazoa</taxon>
        <taxon>Chordata</taxon>
        <taxon>Craniata</taxon>
        <taxon>Vertebrata</taxon>
        <taxon>Euteleostomi</taxon>
        <taxon>Actinopterygii</taxon>
        <taxon>Neopterygii</taxon>
        <taxon>Teleostei</taxon>
        <taxon>Neoteleostei</taxon>
        <taxon>Acanthomorphata</taxon>
        <taxon>Eupercaria</taxon>
        <taxon>Perciformes</taxon>
        <taxon>Notothenioidei</taxon>
        <taxon>Channichthyidae</taxon>
        <taxon>Champsocephalus</taxon>
    </lineage>
</organism>
<feature type="domain" description="STAG" evidence="3">
    <location>
        <begin position="131"/>
        <end position="233"/>
    </location>
</feature>
<feature type="compositionally biased region" description="Basic residues" evidence="2">
    <location>
        <begin position="44"/>
        <end position="53"/>
    </location>
</feature>
<accession>A0AAN8BU52</accession>
<dbReference type="AlphaFoldDB" id="A0AAN8BU52"/>
<dbReference type="InterPro" id="IPR039662">
    <property type="entry name" value="Cohesin_Scc3/SA"/>
</dbReference>
<protein>
    <recommendedName>
        <fullName evidence="3">STAG domain-containing protein</fullName>
    </recommendedName>
</protein>